<gene>
    <name evidence="1" type="ORF">KIPB_015227</name>
</gene>
<reference evidence="1 2" key="1">
    <citation type="journal article" date="2018" name="PLoS ONE">
        <title>The draft genome of Kipferlia bialata reveals reductive genome evolution in fornicate parasites.</title>
        <authorList>
            <person name="Tanifuji G."/>
            <person name="Takabayashi S."/>
            <person name="Kume K."/>
            <person name="Takagi M."/>
            <person name="Nakayama T."/>
            <person name="Kamikawa R."/>
            <person name="Inagaki Y."/>
            <person name="Hashimoto T."/>
        </authorList>
    </citation>
    <scope>NUCLEOTIDE SEQUENCE [LARGE SCALE GENOMIC DNA]</scope>
    <source>
        <strain evidence="1">NY0173</strain>
    </source>
</reference>
<feature type="non-terminal residue" evidence="1">
    <location>
        <position position="1"/>
    </location>
</feature>
<accession>A0A391PBS1</accession>
<sequence>ESIKAMACDLVERARRENGRCTLAVSMGM</sequence>
<evidence type="ECO:0000313" key="2">
    <source>
        <dbReference type="Proteomes" id="UP000265618"/>
    </source>
</evidence>
<keyword evidence="2" id="KW-1185">Reference proteome</keyword>
<dbReference type="EMBL" id="BDIP01008376">
    <property type="protein sequence ID" value="GCA64732.1"/>
    <property type="molecule type" value="Genomic_DNA"/>
</dbReference>
<organism evidence="1 2">
    <name type="scientific">Kipferlia bialata</name>
    <dbReference type="NCBI Taxonomy" id="797122"/>
    <lineage>
        <taxon>Eukaryota</taxon>
        <taxon>Metamonada</taxon>
        <taxon>Carpediemonas-like organisms</taxon>
        <taxon>Kipferlia</taxon>
    </lineage>
</organism>
<protein>
    <submittedName>
        <fullName evidence="1">Uncharacterized protein</fullName>
    </submittedName>
</protein>
<dbReference type="AlphaFoldDB" id="A0A391PBS1"/>
<name>A0A391PBS1_9EUKA</name>
<evidence type="ECO:0000313" key="1">
    <source>
        <dbReference type="EMBL" id="GCA64732.1"/>
    </source>
</evidence>
<proteinExistence type="predicted"/>
<dbReference type="Proteomes" id="UP000265618">
    <property type="component" value="Unassembled WGS sequence"/>
</dbReference>
<comment type="caution">
    <text evidence="1">The sequence shown here is derived from an EMBL/GenBank/DDBJ whole genome shotgun (WGS) entry which is preliminary data.</text>
</comment>